<proteinExistence type="predicted"/>
<evidence type="ECO:0000313" key="3">
    <source>
        <dbReference type="Proteomes" id="UP000297245"/>
    </source>
</evidence>
<dbReference type="AlphaFoldDB" id="A0A4S8LHJ7"/>
<keyword evidence="3" id="KW-1185">Reference proteome</keyword>
<reference evidence="2 3" key="1">
    <citation type="journal article" date="2019" name="Nat. Ecol. Evol.">
        <title>Megaphylogeny resolves global patterns of mushroom evolution.</title>
        <authorList>
            <person name="Varga T."/>
            <person name="Krizsan K."/>
            <person name="Foldi C."/>
            <person name="Dima B."/>
            <person name="Sanchez-Garcia M."/>
            <person name="Sanchez-Ramirez S."/>
            <person name="Szollosi G.J."/>
            <person name="Szarkandi J.G."/>
            <person name="Papp V."/>
            <person name="Albert L."/>
            <person name="Andreopoulos W."/>
            <person name="Angelini C."/>
            <person name="Antonin V."/>
            <person name="Barry K.W."/>
            <person name="Bougher N.L."/>
            <person name="Buchanan P."/>
            <person name="Buyck B."/>
            <person name="Bense V."/>
            <person name="Catcheside P."/>
            <person name="Chovatia M."/>
            <person name="Cooper J."/>
            <person name="Damon W."/>
            <person name="Desjardin D."/>
            <person name="Finy P."/>
            <person name="Geml J."/>
            <person name="Haridas S."/>
            <person name="Hughes K."/>
            <person name="Justo A."/>
            <person name="Karasinski D."/>
            <person name="Kautmanova I."/>
            <person name="Kiss B."/>
            <person name="Kocsube S."/>
            <person name="Kotiranta H."/>
            <person name="LaButti K.M."/>
            <person name="Lechner B.E."/>
            <person name="Liimatainen K."/>
            <person name="Lipzen A."/>
            <person name="Lukacs Z."/>
            <person name="Mihaltcheva S."/>
            <person name="Morgado L.N."/>
            <person name="Niskanen T."/>
            <person name="Noordeloos M.E."/>
            <person name="Ohm R.A."/>
            <person name="Ortiz-Santana B."/>
            <person name="Ovrebo C."/>
            <person name="Racz N."/>
            <person name="Riley R."/>
            <person name="Savchenko A."/>
            <person name="Shiryaev A."/>
            <person name="Soop K."/>
            <person name="Spirin V."/>
            <person name="Szebenyi C."/>
            <person name="Tomsovsky M."/>
            <person name="Tulloss R.E."/>
            <person name="Uehling J."/>
            <person name="Grigoriev I.V."/>
            <person name="Vagvolgyi C."/>
            <person name="Papp T."/>
            <person name="Martin F.M."/>
            <person name="Miettinen O."/>
            <person name="Hibbett D.S."/>
            <person name="Nagy L.G."/>
        </authorList>
    </citation>
    <scope>NUCLEOTIDE SEQUENCE [LARGE SCALE GENOMIC DNA]</scope>
    <source>
        <strain evidence="2 3">CBS 962.96</strain>
    </source>
</reference>
<organism evidence="2 3">
    <name type="scientific">Dendrothele bispora (strain CBS 962.96)</name>
    <dbReference type="NCBI Taxonomy" id="1314807"/>
    <lineage>
        <taxon>Eukaryota</taxon>
        <taxon>Fungi</taxon>
        <taxon>Dikarya</taxon>
        <taxon>Basidiomycota</taxon>
        <taxon>Agaricomycotina</taxon>
        <taxon>Agaricomycetes</taxon>
        <taxon>Agaricomycetidae</taxon>
        <taxon>Agaricales</taxon>
        <taxon>Agaricales incertae sedis</taxon>
        <taxon>Dendrothele</taxon>
    </lineage>
</organism>
<feature type="region of interest" description="Disordered" evidence="1">
    <location>
        <begin position="212"/>
        <end position="269"/>
    </location>
</feature>
<dbReference type="EMBL" id="ML179404">
    <property type="protein sequence ID" value="THU88562.1"/>
    <property type="molecule type" value="Genomic_DNA"/>
</dbReference>
<sequence>MPIIYPLVLQMLPSWKLERSRGALELQLSVDLLDSLFLPRPFTSSPPESHSPSQASDLAGVRRDEASNPALQALLNEYRQRCSSQDRELNQLQQQFAGSLTVQDRFAQRIIELASFALLAYRGNPARVFPNLYELLDEMFAHLYEATIRVHSDEQSRALESLESLISRMETLQSFLRGTEATCRLFIGDEKERRENECFLLRNIPPQVQIPEFDTTLDRTRLPYPDSHRIPTRVSFTPPNTPTDRDSRGTKRHRSDSLEDGEISPKRRS</sequence>
<dbReference type="Proteomes" id="UP000297245">
    <property type="component" value="Unassembled WGS sequence"/>
</dbReference>
<evidence type="ECO:0000313" key="2">
    <source>
        <dbReference type="EMBL" id="THU88562.1"/>
    </source>
</evidence>
<name>A0A4S8LHJ7_DENBC</name>
<accession>A0A4S8LHJ7</accession>
<gene>
    <name evidence="2" type="ORF">K435DRAFT_803404</name>
</gene>
<feature type="compositionally biased region" description="Basic and acidic residues" evidence="1">
    <location>
        <begin position="216"/>
        <end position="229"/>
    </location>
</feature>
<protein>
    <submittedName>
        <fullName evidence="2">Uncharacterized protein</fullName>
    </submittedName>
</protein>
<evidence type="ECO:0000256" key="1">
    <source>
        <dbReference type="SAM" id="MobiDB-lite"/>
    </source>
</evidence>